<proteinExistence type="predicted"/>
<reference evidence="1" key="1">
    <citation type="journal article" date="2014" name="Front. Microbiol.">
        <title>High frequency of phylogenetically diverse reductive dehalogenase-homologous genes in deep subseafloor sedimentary metagenomes.</title>
        <authorList>
            <person name="Kawai M."/>
            <person name="Futagami T."/>
            <person name="Toyoda A."/>
            <person name="Takaki Y."/>
            <person name="Nishi S."/>
            <person name="Hori S."/>
            <person name="Arai W."/>
            <person name="Tsubouchi T."/>
            <person name="Morono Y."/>
            <person name="Uchiyama I."/>
            <person name="Ito T."/>
            <person name="Fujiyama A."/>
            <person name="Inagaki F."/>
            <person name="Takami H."/>
        </authorList>
    </citation>
    <scope>NUCLEOTIDE SEQUENCE</scope>
    <source>
        <strain evidence="1">Expedition CK06-06</strain>
    </source>
</reference>
<organism evidence="1">
    <name type="scientific">marine sediment metagenome</name>
    <dbReference type="NCBI Taxonomy" id="412755"/>
    <lineage>
        <taxon>unclassified sequences</taxon>
        <taxon>metagenomes</taxon>
        <taxon>ecological metagenomes</taxon>
    </lineage>
</organism>
<comment type="caution">
    <text evidence="1">The sequence shown here is derived from an EMBL/GenBank/DDBJ whole genome shotgun (WGS) entry which is preliminary data.</text>
</comment>
<sequence>MTLHQIKETIEIDSVTTDSDGNAYMQKRINLRDGFVHQLMQVDFFEDAIPFIRGGAVDRPNMEIVISAYPSIPTLMNFQENTPVYVYRYPAAGDDSVLFKACGDMVENTFTDFHQFPSPQIASQSFDRFYSNHVYINLHLMGIPDTEYGNICLSFLMLLNDTRVPVLEAGVGILAERHNAMCAELMSNGHMVTRATLQGNVFPMWRFGGIRPEHTFLPTSAGSYFLPIATRDEEAMQTTAGIRSVVADARSMSAYDAAFGARFPDWILFCTNSIVNV</sequence>
<accession>X1CRX0</accession>
<gene>
    <name evidence="1" type="ORF">S01H4_43042</name>
</gene>
<evidence type="ECO:0000313" key="1">
    <source>
        <dbReference type="EMBL" id="GAG95722.1"/>
    </source>
</evidence>
<protein>
    <submittedName>
        <fullName evidence="1">Uncharacterized protein</fullName>
    </submittedName>
</protein>
<dbReference type="AlphaFoldDB" id="X1CRX0"/>
<dbReference type="EMBL" id="BART01023701">
    <property type="protein sequence ID" value="GAG95722.1"/>
    <property type="molecule type" value="Genomic_DNA"/>
</dbReference>
<name>X1CRX0_9ZZZZ</name>